<dbReference type="GO" id="GO:0016020">
    <property type="term" value="C:membrane"/>
    <property type="evidence" value="ECO:0007669"/>
    <property type="project" value="InterPro"/>
</dbReference>
<dbReference type="PROSITE" id="PS51419">
    <property type="entry name" value="RAB"/>
    <property type="match status" value="1"/>
</dbReference>
<dbReference type="SMART" id="SM00173">
    <property type="entry name" value="RAS"/>
    <property type="match status" value="1"/>
</dbReference>
<dbReference type="PROSITE" id="PS51421">
    <property type="entry name" value="RAS"/>
    <property type="match status" value="1"/>
</dbReference>
<evidence type="ECO:0000313" key="3">
    <source>
        <dbReference type="EMBL" id="KAF7723962.1"/>
    </source>
</evidence>
<dbReference type="InterPro" id="IPR020849">
    <property type="entry name" value="Small_GTPase_Ras-type"/>
</dbReference>
<dbReference type="GO" id="GO:0005525">
    <property type="term" value="F:GTP binding"/>
    <property type="evidence" value="ECO:0007669"/>
    <property type="project" value="UniProtKB-KW"/>
</dbReference>
<dbReference type="InterPro" id="IPR027417">
    <property type="entry name" value="P-loop_NTPase"/>
</dbReference>
<reference evidence="3" key="1">
    <citation type="submission" date="2020-01" db="EMBL/GenBank/DDBJ databases">
        <title>Genome Sequencing of Three Apophysomyces-Like Fungal Strains Confirms a Novel Fungal Genus in the Mucoromycota with divergent Burkholderia-like Endosymbiotic Bacteria.</title>
        <authorList>
            <person name="Stajich J.E."/>
            <person name="Macias A.M."/>
            <person name="Carter-House D."/>
            <person name="Lovett B."/>
            <person name="Kasson L.R."/>
            <person name="Berry K."/>
            <person name="Grigoriev I."/>
            <person name="Chang Y."/>
            <person name="Spatafora J."/>
            <person name="Kasson M.T."/>
        </authorList>
    </citation>
    <scope>NUCLEOTIDE SEQUENCE</scope>
    <source>
        <strain evidence="3">NRRL A-21654</strain>
    </source>
</reference>
<dbReference type="AlphaFoldDB" id="A0A8H7BJJ1"/>
<evidence type="ECO:0000256" key="2">
    <source>
        <dbReference type="ARBA" id="ARBA00023134"/>
    </source>
</evidence>
<accession>A0A8H7BJJ1</accession>
<protein>
    <submittedName>
        <fullName evidence="3">GTP-binding protein</fullName>
    </submittedName>
</protein>
<dbReference type="EMBL" id="JABAYA010000134">
    <property type="protein sequence ID" value="KAF7723962.1"/>
    <property type="molecule type" value="Genomic_DNA"/>
</dbReference>
<evidence type="ECO:0000313" key="4">
    <source>
        <dbReference type="Proteomes" id="UP000605846"/>
    </source>
</evidence>
<dbReference type="SUPFAM" id="SSF52540">
    <property type="entry name" value="P-loop containing nucleoside triphosphate hydrolases"/>
    <property type="match status" value="1"/>
</dbReference>
<dbReference type="PANTHER" id="PTHR24070">
    <property type="entry name" value="RAS, DI-RAS, AND RHEB FAMILY MEMBERS OF SMALL GTPASE SUPERFAMILY"/>
    <property type="match status" value="1"/>
</dbReference>
<sequence length="89" mass="9960">MVKIIHDKILDFNGVESIPCVLVANKTDLDVQREVSTAEGQALAQELQALFIETSAKRNENINKLFDILLQDINRRNEPPEPKGGCVLM</sequence>
<proteinExistence type="predicted"/>
<keyword evidence="1" id="KW-0547">Nucleotide-binding</keyword>
<dbReference type="Pfam" id="PF00071">
    <property type="entry name" value="Ras"/>
    <property type="match status" value="1"/>
</dbReference>
<gene>
    <name evidence="3" type="primary">RHB1_1</name>
    <name evidence="3" type="ORF">EC973_001478</name>
</gene>
<comment type="caution">
    <text evidence="3">The sequence shown here is derived from an EMBL/GenBank/DDBJ whole genome shotgun (WGS) entry which is preliminary data.</text>
</comment>
<name>A0A8H7BJJ1_9FUNG</name>
<dbReference type="OrthoDB" id="5976022at2759"/>
<dbReference type="SMART" id="SM00175">
    <property type="entry name" value="RAB"/>
    <property type="match status" value="1"/>
</dbReference>
<dbReference type="InterPro" id="IPR001806">
    <property type="entry name" value="Small_GTPase"/>
</dbReference>
<keyword evidence="2" id="KW-0342">GTP-binding</keyword>
<keyword evidence="4" id="KW-1185">Reference proteome</keyword>
<evidence type="ECO:0000256" key="1">
    <source>
        <dbReference type="ARBA" id="ARBA00022741"/>
    </source>
</evidence>
<dbReference type="PRINTS" id="PR00449">
    <property type="entry name" value="RASTRNSFRMNG"/>
</dbReference>
<dbReference type="Proteomes" id="UP000605846">
    <property type="component" value="Unassembled WGS sequence"/>
</dbReference>
<dbReference type="Gene3D" id="3.40.50.300">
    <property type="entry name" value="P-loop containing nucleotide triphosphate hydrolases"/>
    <property type="match status" value="1"/>
</dbReference>
<dbReference type="GO" id="GO:0003924">
    <property type="term" value="F:GTPase activity"/>
    <property type="evidence" value="ECO:0007669"/>
    <property type="project" value="InterPro"/>
</dbReference>
<organism evidence="3 4">
    <name type="scientific">Apophysomyces ossiformis</name>
    <dbReference type="NCBI Taxonomy" id="679940"/>
    <lineage>
        <taxon>Eukaryota</taxon>
        <taxon>Fungi</taxon>
        <taxon>Fungi incertae sedis</taxon>
        <taxon>Mucoromycota</taxon>
        <taxon>Mucoromycotina</taxon>
        <taxon>Mucoromycetes</taxon>
        <taxon>Mucorales</taxon>
        <taxon>Mucorineae</taxon>
        <taxon>Mucoraceae</taxon>
        <taxon>Apophysomyces</taxon>
    </lineage>
</organism>
<dbReference type="GO" id="GO:0007165">
    <property type="term" value="P:signal transduction"/>
    <property type="evidence" value="ECO:0007669"/>
    <property type="project" value="InterPro"/>
</dbReference>